<dbReference type="AlphaFoldDB" id="A0A8C9S9S6"/>
<feature type="domain" description="ABC transporter" evidence="10">
    <location>
        <begin position="66"/>
        <end position="305"/>
    </location>
</feature>
<feature type="coiled-coil region" evidence="8">
    <location>
        <begin position="142"/>
        <end position="189"/>
    </location>
</feature>
<dbReference type="Ensembl" id="ENSSFOT00015030532.2">
    <property type="protein sequence ID" value="ENSSFOP00015030186.2"/>
    <property type="gene ID" value="ENSSFOG00015019373.2"/>
</dbReference>
<dbReference type="SMART" id="SM00382">
    <property type="entry name" value="AAA"/>
    <property type="match status" value="2"/>
</dbReference>
<keyword evidence="5" id="KW-0067">ATP-binding</keyword>
<reference evidence="11" key="3">
    <citation type="submission" date="2025-09" db="UniProtKB">
        <authorList>
            <consortium name="Ensembl"/>
        </authorList>
    </citation>
    <scope>IDENTIFICATION</scope>
</reference>
<accession>A0A8C9S9S6</accession>
<evidence type="ECO:0000256" key="9">
    <source>
        <dbReference type="SAM" id="MobiDB-lite"/>
    </source>
</evidence>
<comment type="similarity">
    <text evidence="1">Belongs to the ABC transporter superfamily. ABCF family. EF3 subfamily.</text>
</comment>
<feature type="compositionally biased region" description="Basic and acidic residues" evidence="9">
    <location>
        <begin position="13"/>
        <end position="28"/>
    </location>
</feature>
<organism evidence="11 12">
    <name type="scientific">Scleropages formosus</name>
    <name type="common">Asian bonytongue</name>
    <name type="synonym">Osteoglossum formosum</name>
    <dbReference type="NCBI Taxonomy" id="113540"/>
    <lineage>
        <taxon>Eukaryota</taxon>
        <taxon>Metazoa</taxon>
        <taxon>Chordata</taxon>
        <taxon>Craniata</taxon>
        <taxon>Vertebrata</taxon>
        <taxon>Euteleostomi</taxon>
        <taxon>Actinopterygii</taxon>
        <taxon>Neopterygii</taxon>
        <taxon>Teleostei</taxon>
        <taxon>Osteoglossocephala</taxon>
        <taxon>Osteoglossomorpha</taxon>
        <taxon>Osteoglossiformes</taxon>
        <taxon>Osteoglossidae</taxon>
        <taxon>Scleropages</taxon>
    </lineage>
</organism>
<dbReference type="Proteomes" id="UP000694397">
    <property type="component" value="Chromosome 5"/>
</dbReference>
<dbReference type="InterPro" id="IPR017871">
    <property type="entry name" value="ABC_transporter-like_CS"/>
</dbReference>
<dbReference type="CDD" id="cd03221">
    <property type="entry name" value="ABCF_EF-3"/>
    <property type="match status" value="2"/>
</dbReference>
<dbReference type="Pfam" id="PF12848">
    <property type="entry name" value="ABC_tran_Xtn"/>
    <property type="match status" value="1"/>
</dbReference>
<dbReference type="InterPro" id="IPR003593">
    <property type="entry name" value="AAA+_ATPase"/>
</dbReference>
<dbReference type="InterPro" id="IPR003439">
    <property type="entry name" value="ABC_transporter-like_ATP-bd"/>
</dbReference>
<reference evidence="11 12" key="1">
    <citation type="submission" date="2019-04" db="EMBL/GenBank/DDBJ databases">
        <authorList>
            <consortium name="Wellcome Sanger Institute Data Sharing"/>
        </authorList>
    </citation>
    <scope>NUCLEOTIDE SEQUENCE [LARGE SCALE GENOMIC DNA]</scope>
</reference>
<dbReference type="PANTHER" id="PTHR19211">
    <property type="entry name" value="ATP-BINDING TRANSPORT PROTEIN-RELATED"/>
    <property type="match status" value="1"/>
</dbReference>
<dbReference type="GO" id="GO:0016887">
    <property type="term" value="F:ATP hydrolysis activity"/>
    <property type="evidence" value="ECO:0007669"/>
    <property type="project" value="InterPro"/>
</dbReference>
<dbReference type="GeneTree" id="ENSGT00630000089910"/>
<dbReference type="InterPro" id="IPR050611">
    <property type="entry name" value="ABCF"/>
</dbReference>
<dbReference type="InterPro" id="IPR032781">
    <property type="entry name" value="ABC_tran_Xtn"/>
</dbReference>
<evidence type="ECO:0000256" key="7">
    <source>
        <dbReference type="ARBA" id="ARBA00073918"/>
    </source>
</evidence>
<evidence type="ECO:0000256" key="5">
    <source>
        <dbReference type="ARBA" id="ARBA00022840"/>
    </source>
</evidence>
<evidence type="ECO:0000256" key="2">
    <source>
        <dbReference type="ARBA" id="ARBA00022553"/>
    </source>
</evidence>
<dbReference type="FunFam" id="3.40.50.300:FF:000467">
    <property type="entry name" value="ATP-binding cassette sub-family F member 2"/>
    <property type="match status" value="1"/>
</dbReference>
<gene>
    <name evidence="11" type="primary">ABCF2</name>
    <name evidence="11" type="synonym">abcf2b</name>
</gene>
<evidence type="ECO:0000256" key="8">
    <source>
        <dbReference type="SAM" id="Coils"/>
    </source>
</evidence>
<evidence type="ECO:0000313" key="11">
    <source>
        <dbReference type="Ensembl" id="ENSSFOP00015030186.2"/>
    </source>
</evidence>
<keyword evidence="2" id="KW-0597">Phosphoprotein</keyword>
<keyword evidence="8" id="KW-0175">Coiled coil</keyword>
<dbReference type="PROSITE" id="PS00211">
    <property type="entry name" value="ABC_TRANSPORTER_1"/>
    <property type="match status" value="1"/>
</dbReference>
<feature type="domain" description="ABC transporter" evidence="10">
    <location>
        <begin position="376"/>
        <end position="595"/>
    </location>
</feature>
<dbReference type="Pfam" id="PF00005">
    <property type="entry name" value="ABC_tran"/>
    <property type="match status" value="2"/>
</dbReference>
<dbReference type="SUPFAM" id="SSF52540">
    <property type="entry name" value="P-loop containing nucleoside triphosphate hydrolases"/>
    <property type="match status" value="2"/>
</dbReference>
<dbReference type="Gene3D" id="3.40.50.300">
    <property type="entry name" value="P-loop containing nucleotide triphosphate hydrolases"/>
    <property type="match status" value="2"/>
</dbReference>
<evidence type="ECO:0000256" key="1">
    <source>
        <dbReference type="ARBA" id="ARBA00011054"/>
    </source>
</evidence>
<keyword evidence="6" id="KW-0007">Acetylation</keyword>
<sequence>MPSDLAKKKAAKKKEAAKVRQRAKKQDEVNGENDNLSKELDEFELKKTEARAVTGVLASHPNSTDVHISSLSLTFHGQELLSDTSLELNSGRRYGLIGLNGTGKSMLLSAISCREVPVPEHIDIYHLTREMEPSGKTALQCVMEVDRERIELEKEAERLAHEDSECEKLMELYERLEELDADKAEVRASRILYGLGFTPAMQRKKLKDFSGGWRMRVSLARALFIKPFMLLLDEPTNHLDLDACVWLEEELKTFKRILVLISHSQDFLNGVCTNIIHLHQKKLKYYTGNYDQYVKTRQELEENQMKRYNWERDQIVHMKNYIARFGHGSAKLARQAQSKEKTLQKMVASGLTERVVNDKTLSFYFPPCGKIPPPVIMVQNVSFRYSDNTVSPYIYKKLEFGIDLDTRVALVGPNGAGKSTLLKLLMGELLPTDGMIRKHSHVKIGRYHQHLTEQLNLDMSPLDYMMKCYPEIKEKEEMRKIIGRYGLTGKQQVSPIRNLSDGQKCRVCFAWLAWQCPHMLFLDEPTNHLDIETIDALAEAINEFEGGMMLVSHDFRLIQQVAHEIWVCEKQTITKWNGDILAYKEHLNNAMVFSPNKEGHS</sequence>
<name>A0A8C9S9S6_SCLFO</name>
<dbReference type="FunFam" id="3.40.50.300:FF:000104">
    <property type="entry name" value="ATP-binding cassette sub-family F member 3"/>
    <property type="match status" value="1"/>
</dbReference>
<protein>
    <recommendedName>
        <fullName evidence="7">ATP-binding cassette sub-family F member 2</fullName>
    </recommendedName>
</protein>
<evidence type="ECO:0000313" key="12">
    <source>
        <dbReference type="Proteomes" id="UP000694397"/>
    </source>
</evidence>
<evidence type="ECO:0000259" key="10">
    <source>
        <dbReference type="PROSITE" id="PS50893"/>
    </source>
</evidence>
<evidence type="ECO:0000256" key="3">
    <source>
        <dbReference type="ARBA" id="ARBA00022737"/>
    </source>
</evidence>
<dbReference type="GO" id="GO:0005524">
    <property type="term" value="F:ATP binding"/>
    <property type="evidence" value="ECO:0007669"/>
    <property type="project" value="UniProtKB-KW"/>
</dbReference>
<keyword evidence="3" id="KW-0677">Repeat</keyword>
<dbReference type="InterPro" id="IPR027417">
    <property type="entry name" value="P-loop_NTPase"/>
</dbReference>
<evidence type="ECO:0000256" key="6">
    <source>
        <dbReference type="ARBA" id="ARBA00022990"/>
    </source>
</evidence>
<feature type="region of interest" description="Disordered" evidence="9">
    <location>
        <begin position="1"/>
        <end position="37"/>
    </location>
</feature>
<reference evidence="11" key="2">
    <citation type="submission" date="2025-08" db="UniProtKB">
        <authorList>
            <consortium name="Ensembl"/>
        </authorList>
    </citation>
    <scope>IDENTIFICATION</scope>
</reference>
<proteinExistence type="inferred from homology"/>
<evidence type="ECO:0000256" key="4">
    <source>
        <dbReference type="ARBA" id="ARBA00022741"/>
    </source>
</evidence>
<keyword evidence="4" id="KW-0547">Nucleotide-binding</keyword>
<keyword evidence="12" id="KW-1185">Reference proteome</keyword>
<dbReference type="PANTHER" id="PTHR19211:SF15">
    <property type="entry name" value="ATP-BINDING CASSETTE SUB-FAMILY F MEMBER 2"/>
    <property type="match status" value="1"/>
</dbReference>
<dbReference type="PROSITE" id="PS50893">
    <property type="entry name" value="ABC_TRANSPORTER_2"/>
    <property type="match status" value="2"/>
</dbReference>